<dbReference type="EMBL" id="FNXB01000036">
    <property type="protein sequence ID" value="SEI14358.1"/>
    <property type="molecule type" value="Genomic_DNA"/>
</dbReference>
<organism evidence="1 3">
    <name type="scientific">Rhizobium tibeticum</name>
    <dbReference type="NCBI Taxonomy" id="501024"/>
    <lineage>
        <taxon>Bacteria</taxon>
        <taxon>Pseudomonadati</taxon>
        <taxon>Pseudomonadota</taxon>
        <taxon>Alphaproteobacteria</taxon>
        <taxon>Hyphomicrobiales</taxon>
        <taxon>Rhizobiaceae</taxon>
        <taxon>Rhizobium/Agrobacterium group</taxon>
        <taxon>Rhizobium</taxon>
    </lineage>
</organism>
<sequence>MEAITLLASTVGIYLILLPVVAELKQPTTYDDRPMACAAFYQYLARASKDAGDDADSDRYMAKFKVLYDQGVANVLAVGGTREQARKATQNFVDIIGEMAISRPEAVPSLIAMCKREYP</sequence>
<reference evidence="1" key="2">
    <citation type="submission" date="2016-10" db="EMBL/GenBank/DDBJ databases">
        <authorList>
            <person name="de Groot N.N."/>
        </authorList>
    </citation>
    <scope>NUCLEOTIDE SEQUENCE [LARGE SCALE GENOMIC DNA]</scope>
    <source>
        <strain evidence="1">CCBAU85039</strain>
    </source>
</reference>
<dbReference type="Proteomes" id="UP000183063">
    <property type="component" value="Unassembled WGS sequence"/>
</dbReference>
<reference evidence="3" key="1">
    <citation type="submission" date="2016-10" db="EMBL/GenBank/DDBJ databases">
        <authorList>
            <person name="Wibberg D."/>
        </authorList>
    </citation>
    <scope>NUCLEOTIDE SEQUENCE [LARGE SCALE GENOMIC DNA]</scope>
</reference>
<evidence type="ECO:0000313" key="3">
    <source>
        <dbReference type="Proteomes" id="UP000183063"/>
    </source>
</evidence>
<dbReference type="OrthoDB" id="8383979at2"/>
<evidence type="ECO:0000313" key="4">
    <source>
        <dbReference type="Proteomes" id="UP000198939"/>
    </source>
</evidence>
<reference evidence="2 4" key="3">
    <citation type="submission" date="2016-10" db="EMBL/GenBank/DDBJ databases">
        <authorList>
            <person name="Varghese N."/>
            <person name="Submissions S."/>
        </authorList>
    </citation>
    <scope>NUCLEOTIDE SEQUENCE [LARGE SCALE GENOMIC DNA]</scope>
    <source>
        <strain evidence="2 4">CGMCC 1.7071</strain>
    </source>
</reference>
<evidence type="ECO:0000313" key="1">
    <source>
        <dbReference type="EMBL" id="SEI14358.1"/>
    </source>
</evidence>
<dbReference type="RefSeq" id="WP_072379620.1">
    <property type="nucleotide sequence ID" value="NZ_FNXB01000036.1"/>
</dbReference>
<accession>A0A1H8T345</accession>
<dbReference type="EMBL" id="FOCV01000027">
    <property type="protein sequence ID" value="SEO85430.1"/>
    <property type="molecule type" value="Genomic_DNA"/>
</dbReference>
<protein>
    <submittedName>
        <fullName evidence="1">Uncharacterized protein</fullName>
    </submittedName>
</protein>
<evidence type="ECO:0000313" key="2">
    <source>
        <dbReference type="EMBL" id="SEO85430.1"/>
    </source>
</evidence>
<gene>
    <name evidence="1" type="ORF">RTCCBAU85039_5076</name>
    <name evidence="2" type="ORF">SAMN05216228_102731</name>
</gene>
<proteinExistence type="predicted"/>
<name>A0A1H8T345_9HYPH</name>
<keyword evidence="4" id="KW-1185">Reference proteome</keyword>
<dbReference type="Proteomes" id="UP000198939">
    <property type="component" value="Unassembled WGS sequence"/>
</dbReference>
<dbReference type="AlphaFoldDB" id="A0A1H8T345"/>